<evidence type="ECO:0000313" key="2">
    <source>
        <dbReference type="Proteomes" id="UP001434883"/>
    </source>
</evidence>
<dbReference type="Proteomes" id="UP001434883">
    <property type="component" value="Unassembled WGS sequence"/>
</dbReference>
<sequence>LFSLLMHLKAGRITRFCLDDVLEGLPHNYSVALLGGFSPHCGVCKGQLGNATAGTDVRIRNGLLSCHECYIASRGDNGPLKVWLTGSMLLLQM</sequence>
<dbReference type="PANTHER" id="PTHR15551:SF4">
    <property type="entry name" value="LIM AND CALPONIN HOMOLOGY DOMAINS-CONTAINING PROTEIN 1 ISOFORM X1"/>
    <property type="match status" value="1"/>
</dbReference>
<feature type="non-terminal residue" evidence="1">
    <location>
        <position position="1"/>
    </location>
</feature>
<keyword evidence="2" id="KW-1185">Reference proteome</keyword>
<name>A0ABV0S5I6_9TELE</name>
<dbReference type="EMBL" id="JAHRIN010068772">
    <property type="protein sequence ID" value="MEQ2215733.1"/>
    <property type="molecule type" value="Genomic_DNA"/>
</dbReference>
<evidence type="ECO:0000313" key="1">
    <source>
        <dbReference type="EMBL" id="MEQ2215733.1"/>
    </source>
</evidence>
<proteinExistence type="predicted"/>
<dbReference type="PANTHER" id="PTHR15551">
    <property type="entry name" value="LIM DOMAIN ONLY 7"/>
    <property type="match status" value="1"/>
</dbReference>
<evidence type="ECO:0008006" key="3">
    <source>
        <dbReference type="Google" id="ProtNLM"/>
    </source>
</evidence>
<reference evidence="1 2" key="1">
    <citation type="submission" date="2021-06" db="EMBL/GenBank/DDBJ databases">
        <authorList>
            <person name="Palmer J.M."/>
        </authorList>
    </citation>
    <scope>NUCLEOTIDE SEQUENCE [LARGE SCALE GENOMIC DNA]</scope>
    <source>
        <strain evidence="1 2">XC_2019</strain>
        <tissue evidence="1">Muscle</tissue>
    </source>
</reference>
<comment type="caution">
    <text evidence="1">The sequence shown here is derived from an EMBL/GenBank/DDBJ whole genome shotgun (WGS) entry which is preliminary data.</text>
</comment>
<gene>
    <name evidence="1" type="ORF">XENOCAPTIV_005138</name>
</gene>
<organism evidence="1 2">
    <name type="scientific">Xenoophorus captivus</name>
    <dbReference type="NCBI Taxonomy" id="1517983"/>
    <lineage>
        <taxon>Eukaryota</taxon>
        <taxon>Metazoa</taxon>
        <taxon>Chordata</taxon>
        <taxon>Craniata</taxon>
        <taxon>Vertebrata</taxon>
        <taxon>Euteleostomi</taxon>
        <taxon>Actinopterygii</taxon>
        <taxon>Neopterygii</taxon>
        <taxon>Teleostei</taxon>
        <taxon>Neoteleostei</taxon>
        <taxon>Acanthomorphata</taxon>
        <taxon>Ovalentaria</taxon>
        <taxon>Atherinomorphae</taxon>
        <taxon>Cyprinodontiformes</taxon>
        <taxon>Goodeidae</taxon>
        <taxon>Xenoophorus</taxon>
    </lineage>
</organism>
<protein>
    <recommendedName>
        <fullName evidence="3">LIM zinc-binding domain-containing protein</fullName>
    </recommendedName>
</protein>
<accession>A0ABV0S5I6</accession>